<accession>A0A921KF16</accession>
<reference evidence="1" key="2">
    <citation type="submission" date="2021-09" db="EMBL/GenBank/DDBJ databases">
        <authorList>
            <person name="Gilroy R."/>
        </authorList>
    </citation>
    <scope>NUCLEOTIDE SEQUENCE</scope>
    <source>
        <strain evidence="1">CHK171-7178</strain>
    </source>
</reference>
<sequence length="85" mass="9209">MRAKALALGAQGKNALISAKNTEIRQIEPFAVRLAEAVPAESVRSERKSTGLNEIVLSQYPRLGREASPGAVADSMEFFISIYTD</sequence>
<organism evidence="1 2">
    <name type="scientific">Sporosarcina psychrophila</name>
    <name type="common">Bacillus psychrophilus</name>
    <dbReference type="NCBI Taxonomy" id="1476"/>
    <lineage>
        <taxon>Bacteria</taxon>
        <taxon>Bacillati</taxon>
        <taxon>Bacillota</taxon>
        <taxon>Bacilli</taxon>
        <taxon>Bacillales</taxon>
        <taxon>Caryophanaceae</taxon>
        <taxon>Sporosarcina</taxon>
    </lineage>
</organism>
<dbReference type="Proteomes" id="UP000698173">
    <property type="component" value="Unassembled WGS sequence"/>
</dbReference>
<proteinExistence type="predicted"/>
<evidence type="ECO:0000313" key="2">
    <source>
        <dbReference type="Proteomes" id="UP000698173"/>
    </source>
</evidence>
<gene>
    <name evidence="1" type="ORF">K8V56_16230</name>
</gene>
<comment type="caution">
    <text evidence="1">The sequence shown here is derived from an EMBL/GenBank/DDBJ whole genome shotgun (WGS) entry which is preliminary data.</text>
</comment>
<dbReference type="AlphaFoldDB" id="A0A921KF16"/>
<reference evidence="1" key="1">
    <citation type="journal article" date="2021" name="PeerJ">
        <title>Extensive microbial diversity within the chicken gut microbiome revealed by metagenomics and culture.</title>
        <authorList>
            <person name="Gilroy R."/>
            <person name="Ravi A."/>
            <person name="Getino M."/>
            <person name="Pursley I."/>
            <person name="Horton D.L."/>
            <person name="Alikhan N.F."/>
            <person name="Baker D."/>
            <person name="Gharbi K."/>
            <person name="Hall N."/>
            <person name="Watson M."/>
            <person name="Adriaenssens E.M."/>
            <person name="Foster-Nyarko E."/>
            <person name="Jarju S."/>
            <person name="Secka A."/>
            <person name="Antonio M."/>
            <person name="Oren A."/>
            <person name="Chaudhuri R.R."/>
            <person name="La Ragione R."/>
            <person name="Hildebrand F."/>
            <person name="Pallen M.J."/>
        </authorList>
    </citation>
    <scope>NUCLEOTIDE SEQUENCE</scope>
    <source>
        <strain evidence="1">CHK171-7178</strain>
    </source>
</reference>
<protein>
    <submittedName>
        <fullName evidence="1">Uncharacterized protein</fullName>
    </submittedName>
</protein>
<evidence type="ECO:0000313" key="1">
    <source>
        <dbReference type="EMBL" id="HJF33311.1"/>
    </source>
</evidence>
<name>A0A921KF16_SPOPS</name>
<dbReference type="EMBL" id="DYWT01000252">
    <property type="protein sequence ID" value="HJF33311.1"/>
    <property type="molecule type" value="Genomic_DNA"/>
</dbReference>